<evidence type="ECO:0000313" key="1">
    <source>
        <dbReference type="EMBL" id="KFF25289.1"/>
    </source>
</evidence>
<dbReference type="RefSeq" id="WP_034745454.1">
    <property type="nucleotide sequence ID" value="NZ_JPRI01000005.1"/>
</dbReference>
<comment type="caution">
    <text evidence="1">The sequence shown here is derived from an EMBL/GenBank/DDBJ whole genome shotgun (WGS) entry which is preliminary data.</text>
</comment>
<evidence type="ECO:0000313" key="2">
    <source>
        <dbReference type="Proteomes" id="UP000028719"/>
    </source>
</evidence>
<dbReference type="Proteomes" id="UP000028719">
    <property type="component" value="Unassembled WGS sequence"/>
</dbReference>
<proteinExistence type="predicted"/>
<reference evidence="1 2" key="1">
    <citation type="submission" date="2014-07" db="EMBL/GenBank/DDBJ databases">
        <title>Genome of Chryseobacterium vrystaatense LMG 22846.</title>
        <authorList>
            <person name="Pipes S.E."/>
            <person name="Stropko S.J."/>
            <person name="Newman J.D."/>
        </authorList>
    </citation>
    <scope>NUCLEOTIDE SEQUENCE [LARGE SCALE GENOMIC DNA]</scope>
    <source>
        <strain evidence="1 2">LMG 22846</strain>
    </source>
</reference>
<name>A0ABR4UKC2_9FLAO</name>
<protein>
    <submittedName>
        <fullName evidence="1">Uncharacterized protein</fullName>
    </submittedName>
</protein>
<dbReference type="EMBL" id="JPRI01000005">
    <property type="protein sequence ID" value="KFF25289.1"/>
    <property type="molecule type" value="Genomic_DNA"/>
</dbReference>
<sequence>METTNIKQIYTLFKEDLNNNLYFLIAEYLDNITVFKYILIDKNKAISIYKLRSEINNSNSFKIDGYDELLENLLNYNDKKVIISNFNYKNEDITIFISHEMDRVLGILSQRTN</sequence>
<gene>
    <name evidence="1" type="ORF">IW16_14830</name>
</gene>
<accession>A0ABR4UKC2</accession>
<keyword evidence="2" id="KW-1185">Reference proteome</keyword>
<organism evidence="1 2">
    <name type="scientific">Chryseobacterium vrystaatense</name>
    <dbReference type="NCBI Taxonomy" id="307480"/>
    <lineage>
        <taxon>Bacteria</taxon>
        <taxon>Pseudomonadati</taxon>
        <taxon>Bacteroidota</taxon>
        <taxon>Flavobacteriia</taxon>
        <taxon>Flavobacteriales</taxon>
        <taxon>Weeksellaceae</taxon>
        <taxon>Chryseobacterium group</taxon>
        <taxon>Chryseobacterium</taxon>
    </lineage>
</organism>